<dbReference type="GO" id="GO:0016020">
    <property type="term" value="C:membrane"/>
    <property type="evidence" value="ECO:0007669"/>
    <property type="project" value="UniProtKB-SubCell"/>
</dbReference>
<evidence type="ECO:0000256" key="2">
    <source>
        <dbReference type="ARBA" id="ARBA00022692"/>
    </source>
</evidence>
<dbReference type="Gene3D" id="2.30.30.60">
    <property type="match status" value="1"/>
</dbReference>
<evidence type="ECO:0000256" key="5">
    <source>
        <dbReference type="SAM" id="Phobius"/>
    </source>
</evidence>
<dbReference type="GO" id="GO:0008381">
    <property type="term" value="F:mechanosensitive monoatomic ion channel activity"/>
    <property type="evidence" value="ECO:0007669"/>
    <property type="project" value="UniProtKB-ARBA"/>
</dbReference>
<feature type="transmembrane region" description="Helical" evidence="5">
    <location>
        <begin position="12"/>
        <end position="34"/>
    </location>
</feature>
<comment type="subcellular location">
    <subcellularLocation>
        <location evidence="1">Membrane</location>
    </subcellularLocation>
</comment>
<keyword evidence="2 5" id="KW-0812">Transmembrane</keyword>
<dbReference type="PANTHER" id="PTHR30566">
    <property type="entry name" value="YNAI-RELATED MECHANOSENSITIVE ION CHANNEL"/>
    <property type="match status" value="1"/>
</dbReference>
<accession>A0A221UUH9</accession>
<feature type="domain" description="Mechanosensitive ion channel MscS" evidence="6">
    <location>
        <begin position="183"/>
        <end position="249"/>
    </location>
</feature>
<name>A0A221UUH9_9FLAO</name>
<dbReference type="eggNOG" id="COG0668">
    <property type="taxonomic scope" value="Bacteria"/>
</dbReference>
<dbReference type="PANTHER" id="PTHR30566:SF25">
    <property type="entry name" value="INNER MEMBRANE PROTEIN"/>
    <property type="match status" value="1"/>
</dbReference>
<evidence type="ECO:0000313" key="8">
    <source>
        <dbReference type="Proteomes" id="UP000204551"/>
    </source>
</evidence>
<dbReference type="InterPro" id="IPR006685">
    <property type="entry name" value="MscS_channel_2nd"/>
</dbReference>
<feature type="transmembrane region" description="Helical" evidence="5">
    <location>
        <begin position="161"/>
        <end position="180"/>
    </location>
</feature>
<evidence type="ECO:0000256" key="3">
    <source>
        <dbReference type="ARBA" id="ARBA00022989"/>
    </source>
</evidence>
<keyword evidence="3 5" id="KW-1133">Transmembrane helix</keyword>
<dbReference type="InterPro" id="IPR010920">
    <property type="entry name" value="LSM_dom_sf"/>
</dbReference>
<dbReference type="AlphaFoldDB" id="A0A221UUH9"/>
<dbReference type="KEGG" id="aalg:AREALGSMS7_01535"/>
<sequence>MEQIFKNIDNQTLLYATGTFVLLAILYISTYFILRKLGSNPKYLIPKDAMKRVSMPLFILFLSFLLRSKSLHTLLYLNDYSFVIKKTSTLLIIFSITWLILVALKVSKNLIIKNYDVGTSDNLKARKIYTQFNILERIFIVVVIVLALGAALMSFESIREIGVSLFASAGVAGIIIGFSAQKLIGSILAGIQIAFTQPIKFDDVVIVEGEWGRIEEITLTYVVINIWDKRRLIVPTTYFIEKPFQNWTKTSADIMGTVFIHTDYHVPFDKLREELTRILNSTDLWDGKVNVLQVTDAKAQSVEIRALMSAVDSPTAWDLRVLVREKLIGYLQKNFPESLPHTRLYLKDQLPTKPFQK</sequence>
<evidence type="ECO:0000256" key="1">
    <source>
        <dbReference type="ARBA" id="ARBA00004370"/>
    </source>
</evidence>
<dbReference type="EMBL" id="CP022515">
    <property type="protein sequence ID" value="ASO05005.1"/>
    <property type="molecule type" value="Genomic_DNA"/>
</dbReference>
<feature type="transmembrane region" description="Helical" evidence="5">
    <location>
        <begin position="55"/>
        <end position="77"/>
    </location>
</feature>
<keyword evidence="4 5" id="KW-0472">Membrane</keyword>
<evidence type="ECO:0000259" key="6">
    <source>
        <dbReference type="Pfam" id="PF00924"/>
    </source>
</evidence>
<feature type="transmembrane region" description="Helical" evidence="5">
    <location>
        <begin position="134"/>
        <end position="155"/>
    </location>
</feature>
<reference evidence="7 8" key="1">
    <citation type="submission" date="2017-07" db="EMBL/GenBank/DDBJ databases">
        <title>Genome Sequence of Arenibacter algicola Strain SMS7 Isolated from a culture of the Diatom Skeletonema marinoi.</title>
        <authorList>
            <person name="Topel M."/>
            <person name="Pinder M.I.M."/>
            <person name="Johansson O.N."/>
            <person name="Kourtchenko O."/>
            <person name="Godhe A."/>
            <person name="Clarke A.K."/>
        </authorList>
    </citation>
    <scope>NUCLEOTIDE SEQUENCE [LARGE SCALE GENOMIC DNA]</scope>
    <source>
        <strain evidence="7 8">SMS7</strain>
    </source>
</reference>
<feature type="transmembrane region" description="Helical" evidence="5">
    <location>
        <begin position="83"/>
        <end position="104"/>
    </location>
</feature>
<dbReference type="Proteomes" id="UP000204551">
    <property type="component" value="Chromosome"/>
</dbReference>
<dbReference type="SUPFAM" id="SSF50182">
    <property type="entry name" value="Sm-like ribonucleoproteins"/>
    <property type="match status" value="1"/>
</dbReference>
<proteinExistence type="predicted"/>
<dbReference type="InterPro" id="IPR023408">
    <property type="entry name" value="MscS_beta-dom_sf"/>
</dbReference>
<dbReference type="RefSeq" id="WP_093977869.1">
    <property type="nucleotide sequence ID" value="NZ_CP022515.1"/>
</dbReference>
<gene>
    <name evidence="7" type="primary">mscM</name>
    <name evidence="7" type="ORF">AREALGSMS7_01535</name>
</gene>
<dbReference type="Gene3D" id="1.10.287.1260">
    <property type="match status" value="1"/>
</dbReference>
<evidence type="ECO:0000313" key="7">
    <source>
        <dbReference type="EMBL" id="ASO05005.1"/>
    </source>
</evidence>
<dbReference type="STRING" id="616991.GCA_000733925_04687"/>
<organism evidence="7 8">
    <name type="scientific">Arenibacter algicola</name>
    <dbReference type="NCBI Taxonomy" id="616991"/>
    <lineage>
        <taxon>Bacteria</taxon>
        <taxon>Pseudomonadati</taxon>
        <taxon>Bacteroidota</taxon>
        <taxon>Flavobacteriia</taxon>
        <taxon>Flavobacteriales</taxon>
        <taxon>Flavobacteriaceae</taxon>
        <taxon>Arenibacter</taxon>
    </lineage>
</organism>
<dbReference type="Pfam" id="PF00924">
    <property type="entry name" value="MS_channel_2nd"/>
    <property type="match status" value="1"/>
</dbReference>
<protein>
    <submittedName>
        <fullName evidence="7">Miniconductance mechanosensitive channel MscM</fullName>
    </submittedName>
</protein>
<evidence type="ECO:0000256" key="4">
    <source>
        <dbReference type="ARBA" id="ARBA00023136"/>
    </source>
</evidence>